<evidence type="ECO:0000313" key="2">
    <source>
        <dbReference type="Proteomes" id="UP000515369"/>
    </source>
</evidence>
<name>A0A7G5H4S2_9BACT</name>
<keyword evidence="2" id="KW-1185">Reference proteome</keyword>
<evidence type="ECO:0008006" key="3">
    <source>
        <dbReference type="Google" id="ProtNLM"/>
    </source>
</evidence>
<gene>
    <name evidence="1" type="ORF">H3H32_15075</name>
</gene>
<sequence length="278" mass="31995">MKARHSKQSSQYDKILKENLEATIPGLIEKILGIHPILSEELPDDLQHTKERKPDALKRITDQSGQTFVLHLEFQLANDPKMVHRMHNYCAMLLELYEIPIRQYVFYLGPTASKMETSLNVGDLYFRYTLISFQDLDYQLFLTSNTPEEILLTVLANFKPQESPMVLNQVLRQMDETARGPLVFQKYIAQLRVLVQLRNFQPLLEAAMDNLAKYVNEQNDPFYVKGRNLGFLQGAEEGETRAQLQLVKNLLTETDFSDEKIAHLAGVSLDVVQAIRLK</sequence>
<proteinExistence type="predicted"/>
<evidence type="ECO:0000313" key="1">
    <source>
        <dbReference type="EMBL" id="QMW06114.1"/>
    </source>
</evidence>
<reference evidence="1 2" key="1">
    <citation type="submission" date="2020-07" db="EMBL/GenBank/DDBJ databases">
        <title>Spirosoma foliorum sp. nov., isolated from the leaves on the Nejang mountain Korea, Republic of.</title>
        <authorList>
            <person name="Ho H."/>
            <person name="Lee Y.-J."/>
            <person name="Nurcahyanto D.-A."/>
            <person name="Kim S.-G."/>
        </authorList>
    </citation>
    <scope>NUCLEOTIDE SEQUENCE [LARGE SCALE GENOMIC DNA]</scope>
    <source>
        <strain evidence="1 2">PL0136</strain>
    </source>
</reference>
<dbReference type="AlphaFoldDB" id="A0A7G5H4S2"/>
<dbReference type="PANTHER" id="PTHR34613">
    <property type="entry name" value="SLL0800 PROTEIN"/>
    <property type="match status" value="1"/>
</dbReference>
<dbReference type="PANTHER" id="PTHR34613:SF1">
    <property type="entry name" value="SLL6017 PROTEIN"/>
    <property type="match status" value="1"/>
</dbReference>
<accession>A0A7G5H4S2</accession>
<dbReference type="KEGG" id="sfol:H3H32_15075"/>
<dbReference type="Proteomes" id="UP000515369">
    <property type="component" value="Chromosome"/>
</dbReference>
<organism evidence="1 2">
    <name type="scientific">Spirosoma foliorum</name>
    <dbReference type="NCBI Taxonomy" id="2710596"/>
    <lineage>
        <taxon>Bacteria</taxon>
        <taxon>Pseudomonadati</taxon>
        <taxon>Bacteroidota</taxon>
        <taxon>Cytophagia</taxon>
        <taxon>Cytophagales</taxon>
        <taxon>Cytophagaceae</taxon>
        <taxon>Spirosoma</taxon>
    </lineage>
</organism>
<protein>
    <recommendedName>
        <fullName evidence="3">Transposase (putative) YhgA-like domain-containing protein</fullName>
    </recommendedName>
</protein>
<dbReference type="RefSeq" id="WP_182463486.1">
    <property type="nucleotide sequence ID" value="NZ_CP059732.1"/>
</dbReference>
<dbReference type="EMBL" id="CP059732">
    <property type="protein sequence ID" value="QMW06114.1"/>
    <property type="molecule type" value="Genomic_DNA"/>
</dbReference>